<proteinExistence type="predicted"/>
<dbReference type="Proteomes" id="UP001386955">
    <property type="component" value="Unassembled WGS sequence"/>
</dbReference>
<dbReference type="EMBL" id="JAYMYS010000002">
    <property type="protein sequence ID" value="KAK7406923.1"/>
    <property type="molecule type" value="Genomic_DNA"/>
</dbReference>
<reference evidence="2 3" key="1">
    <citation type="submission" date="2024-01" db="EMBL/GenBank/DDBJ databases">
        <title>The genomes of 5 underutilized Papilionoideae crops provide insights into root nodulation and disease resistanc.</title>
        <authorList>
            <person name="Jiang F."/>
        </authorList>
    </citation>
    <scope>NUCLEOTIDE SEQUENCE [LARGE SCALE GENOMIC DNA]</scope>
    <source>
        <strain evidence="2">DUOXIRENSHENG_FW03</strain>
        <tissue evidence="2">Leaves</tissue>
    </source>
</reference>
<protein>
    <submittedName>
        <fullName evidence="2">Uncharacterized protein</fullName>
    </submittedName>
</protein>
<name>A0AAN9T5F8_PSOTE</name>
<dbReference type="AlphaFoldDB" id="A0AAN9T5F8"/>
<keyword evidence="3" id="KW-1185">Reference proteome</keyword>
<organism evidence="2 3">
    <name type="scientific">Psophocarpus tetragonolobus</name>
    <name type="common">Winged bean</name>
    <name type="synonym">Dolichos tetragonolobus</name>
    <dbReference type="NCBI Taxonomy" id="3891"/>
    <lineage>
        <taxon>Eukaryota</taxon>
        <taxon>Viridiplantae</taxon>
        <taxon>Streptophyta</taxon>
        <taxon>Embryophyta</taxon>
        <taxon>Tracheophyta</taxon>
        <taxon>Spermatophyta</taxon>
        <taxon>Magnoliopsida</taxon>
        <taxon>eudicotyledons</taxon>
        <taxon>Gunneridae</taxon>
        <taxon>Pentapetalae</taxon>
        <taxon>rosids</taxon>
        <taxon>fabids</taxon>
        <taxon>Fabales</taxon>
        <taxon>Fabaceae</taxon>
        <taxon>Papilionoideae</taxon>
        <taxon>50 kb inversion clade</taxon>
        <taxon>NPAAA clade</taxon>
        <taxon>indigoferoid/millettioid clade</taxon>
        <taxon>Phaseoleae</taxon>
        <taxon>Psophocarpus</taxon>
    </lineage>
</organism>
<accession>A0AAN9T5F8</accession>
<comment type="caution">
    <text evidence="2">The sequence shown here is derived from an EMBL/GenBank/DDBJ whole genome shotgun (WGS) entry which is preliminary data.</text>
</comment>
<gene>
    <name evidence="2" type="ORF">VNO78_08559</name>
</gene>
<feature type="region of interest" description="Disordered" evidence="1">
    <location>
        <begin position="100"/>
        <end position="124"/>
    </location>
</feature>
<sequence>MTLGDISGNGTSNDDYHFVGGQTSATTPVIDNVALTHNDLQCTMEPSNVDSHDKVDRRLVLYVENISNLQEGVRFGCLSLEQVEGQMVETCGVRSGSLVDGGDRRKEGGCEDEQSNWRGDGGDQPKHLLPTLNSHRKVGQAHAEFLTNNATHGQIQMVVLSPEMGNLPTCAAEAMEARLRGEPPTNWYNNPTVRVNKQSVEACIWSGRNSDQGNATLQRNVLWSVSEKDVSIVNAIEGNGILENGFQRVIGSDRNEVNSNIMISNEKVSAIQFLWAIGRSMRASNVVP</sequence>
<evidence type="ECO:0000313" key="3">
    <source>
        <dbReference type="Proteomes" id="UP001386955"/>
    </source>
</evidence>
<evidence type="ECO:0000256" key="1">
    <source>
        <dbReference type="SAM" id="MobiDB-lite"/>
    </source>
</evidence>
<evidence type="ECO:0000313" key="2">
    <source>
        <dbReference type="EMBL" id="KAK7406923.1"/>
    </source>
</evidence>